<keyword evidence="5 7" id="KW-0720">Serine protease</keyword>
<evidence type="ECO:0000313" key="13">
    <source>
        <dbReference type="Proteomes" id="UP000652219"/>
    </source>
</evidence>
<evidence type="ECO:0000256" key="8">
    <source>
        <dbReference type="RuleBase" id="RU003355"/>
    </source>
</evidence>
<comment type="similarity">
    <text evidence="1 7 8">Belongs to the peptidase S8 family.</text>
</comment>
<dbReference type="InterPro" id="IPR023827">
    <property type="entry name" value="Peptidase_S8_Asp-AS"/>
</dbReference>
<accession>A0A8H6MJ85</accession>
<comment type="caution">
    <text evidence="12">The sequence shown here is derived from an EMBL/GenBank/DDBJ whole genome shotgun (WGS) entry which is preliminary data.</text>
</comment>
<dbReference type="InterPro" id="IPR023828">
    <property type="entry name" value="Peptidase_S8_Ser-AS"/>
</dbReference>
<evidence type="ECO:0000313" key="12">
    <source>
        <dbReference type="EMBL" id="KAF6788765.1"/>
    </source>
</evidence>
<evidence type="ECO:0000256" key="5">
    <source>
        <dbReference type="ARBA" id="ARBA00022825"/>
    </source>
</evidence>
<dbReference type="Pfam" id="PF00082">
    <property type="entry name" value="Peptidase_S8"/>
    <property type="match status" value="1"/>
</dbReference>
<dbReference type="InterPro" id="IPR036852">
    <property type="entry name" value="Peptidase_S8/S53_dom_sf"/>
</dbReference>
<dbReference type="GO" id="GO:0006508">
    <property type="term" value="P:proteolysis"/>
    <property type="evidence" value="ECO:0007669"/>
    <property type="project" value="UniProtKB-KW"/>
</dbReference>
<dbReference type="PROSITE" id="PS00138">
    <property type="entry name" value="SUBTILASE_SER"/>
    <property type="match status" value="1"/>
</dbReference>
<evidence type="ECO:0000256" key="1">
    <source>
        <dbReference type="ARBA" id="ARBA00011073"/>
    </source>
</evidence>
<dbReference type="Proteomes" id="UP000652219">
    <property type="component" value="Unassembled WGS sequence"/>
</dbReference>
<feature type="active site" description="Charge relay system" evidence="6 7">
    <location>
        <position position="201"/>
    </location>
</feature>
<dbReference type="PANTHER" id="PTHR43806:SF66">
    <property type="entry name" value="SERIN ENDOPEPTIDASE"/>
    <property type="match status" value="1"/>
</dbReference>
<keyword evidence="2 7" id="KW-0645">Protease</keyword>
<dbReference type="AlphaFoldDB" id="A0A8H6MJ85"/>
<evidence type="ECO:0000256" key="2">
    <source>
        <dbReference type="ARBA" id="ARBA00022670"/>
    </source>
</evidence>
<dbReference type="InterPro" id="IPR050131">
    <property type="entry name" value="Peptidase_S8_subtilisin-like"/>
</dbReference>
<dbReference type="InterPro" id="IPR022398">
    <property type="entry name" value="Peptidase_S8_His-AS"/>
</dbReference>
<feature type="signal peptide" evidence="9">
    <location>
        <begin position="1"/>
        <end position="22"/>
    </location>
</feature>
<keyword evidence="4 7" id="KW-0378">Hydrolase</keyword>
<evidence type="ECO:0000256" key="9">
    <source>
        <dbReference type="SAM" id="SignalP"/>
    </source>
</evidence>
<dbReference type="InterPro" id="IPR015500">
    <property type="entry name" value="Peptidase_S8_subtilisin-rel"/>
</dbReference>
<evidence type="ECO:0000256" key="4">
    <source>
        <dbReference type="ARBA" id="ARBA00022801"/>
    </source>
</evidence>
<dbReference type="GO" id="GO:0004252">
    <property type="term" value="F:serine-type endopeptidase activity"/>
    <property type="evidence" value="ECO:0007669"/>
    <property type="project" value="UniProtKB-UniRule"/>
</dbReference>
<organism evidence="12 13">
    <name type="scientific">Colletotrichum sojae</name>
    <dbReference type="NCBI Taxonomy" id="2175907"/>
    <lineage>
        <taxon>Eukaryota</taxon>
        <taxon>Fungi</taxon>
        <taxon>Dikarya</taxon>
        <taxon>Ascomycota</taxon>
        <taxon>Pezizomycotina</taxon>
        <taxon>Sordariomycetes</taxon>
        <taxon>Hypocreomycetidae</taxon>
        <taxon>Glomerellales</taxon>
        <taxon>Glomerellaceae</taxon>
        <taxon>Colletotrichum</taxon>
        <taxon>Colletotrichum orchidearum species complex</taxon>
    </lineage>
</organism>
<evidence type="ECO:0000259" key="10">
    <source>
        <dbReference type="Pfam" id="PF00082"/>
    </source>
</evidence>
<dbReference type="PANTHER" id="PTHR43806">
    <property type="entry name" value="PEPTIDASE S8"/>
    <property type="match status" value="1"/>
</dbReference>
<gene>
    <name evidence="12" type="ORF">CSOJ01_14930</name>
</gene>
<dbReference type="InterPro" id="IPR010435">
    <property type="entry name" value="C5a/SBT2-like_Fn3"/>
</dbReference>
<reference evidence="12 13" key="1">
    <citation type="journal article" date="2020" name="Phytopathology">
        <title>Genome Sequence Resources of Colletotrichum truncatum, C. plurivorum, C. musicola, and C. sojae: Four Species Pathogenic to Soybean (Glycine max).</title>
        <authorList>
            <person name="Rogerio F."/>
            <person name="Boufleur T.R."/>
            <person name="Ciampi-Guillardi M."/>
            <person name="Sukno S.A."/>
            <person name="Thon M.R."/>
            <person name="Massola Junior N.S."/>
            <person name="Baroncelli R."/>
        </authorList>
    </citation>
    <scope>NUCLEOTIDE SEQUENCE [LARGE SCALE GENOMIC DNA]</scope>
    <source>
        <strain evidence="12 13">LFN0009</strain>
    </source>
</reference>
<name>A0A8H6MJ85_9PEZI</name>
<dbReference type="EMBL" id="WIGN01000552">
    <property type="protein sequence ID" value="KAF6788765.1"/>
    <property type="molecule type" value="Genomic_DNA"/>
</dbReference>
<feature type="active site" description="Charge relay system" evidence="6 7">
    <location>
        <position position="167"/>
    </location>
</feature>
<evidence type="ECO:0000256" key="3">
    <source>
        <dbReference type="ARBA" id="ARBA00022729"/>
    </source>
</evidence>
<dbReference type="PROSITE" id="PS51892">
    <property type="entry name" value="SUBTILASE"/>
    <property type="match status" value="1"/>
</dbReference>
<dbReference type="PRINTS" id="PR00723">
    <property type="entry name" value="SUBTILISIN"/>
</dbReference>
<proteinExistence type="inferred from homology"/>
<keyword evidence="13" id="KW-1185">Reference proteome</keyword>
<feature type="domain" description="C5a peptidase/Subtilisin-like protease SBT2-like Fn3-like" evidence="11">
    <location>
        <begin position="590"/>
        <end position="699"/>
    </location>
</feature>
<feature type="domain" description="Peptidase S8/S53" evidence="10">
    <location>
        <begin position="158"/>
        <end position="543"/>
    </location>
</feature>
<protein>
    <submittedName>
        <fullName evidence="12">Subtilisin-like protease</fullName>
    </submittedName>
</protein>
<dbReference type="PROSITE" id="PS00137">
    <property type="entry name" value="SUBTILASE_HIS"/>
    <property type="match status" value="1"/>
</dbReference>
<keyword evidence="3 9" id="KW-0732">Signal</keyword>
<evidence type="ECO:0000256" key="7">
    <source>
        <dbReference type="PROSITE-ProRule" id="PRU01240"/>
    </source>
</evidence>
<dbReference type="SUPFAM" id="SSF52743">
    <property type="entry name" value="Subtilisin-like"/>
    <property type="match status" value="1"/>
</dbReference>
<evidence type="ECO:0000256" key="6">
    <source>
        <dbReference type="PIRSR" id="PIRSR615500-1"/>
    </source>
</evidence>
<dbReference type="InterPro" id="IPR000209">
    <property type="entry name" value="Peptidase_S8/S53_dom"/>
</dbReference>
<feature type="chain" id="PRO_5034053856" evidence="9">
    <location>
        <begin position="23"/>
        <end position="1229"/>
    </location>
</feature>
<sequence length="1229" mass="130476">MARWYTIAQAILLAAAASPAAAAEGSFTGSRERLTAPAAEAGKGRYIVELQPSAGNTARQETVVEAVVEQISSLGYDAKLKEDFTTISSRFKGVSVEIANDNSTGALDDIKSIPGVAGAWPVYPIALDTSFEVTTGFQKWNPHIATRVDELHGRNLTGAGQRVCVVDSGVDVAHPALAGRVAGGRNLVDEGSTELTDCAGHGTFVSSVIVASHKDFSGVAPAAEIFMYKVFGCAATTSNDLVLKGILAADSDGCDIISVSIGSNTGYANSVMSRVATQVAQDRLLIIAAGNSGEMGPYFASSPAAGRGVVSVGSVEAAQTMGWPATLVSSSGESLNISYVTSEGVKFNETIDVPIVLDAGDSCNIAGSGDEKTAVLAKRGVCLPTGSYSSLASAGYGYGILFDSYNQGAYYMSDVPDWADSIHLMAVTAASVGDWAAKQIGGDNTLRLKIQADAQPAAFAADVPSAGQLSSYSSWGPTYENDFSPVISAPGGVVYGAFPENQYAISSGTSFATPYIAGVAALYYAHVKKDRAEFVRRLTSTAVALPAFDASLGGRVVSEVASLAQQGAGLVDAAKLFGYATVLLSEPTLSLNDTDNRVATHTIRIQNNGDQAVTYNVSHIAASTVQSRNVLLYPNIYFPPVLASAGSLAAPKTVIVAPGATQDIEITLTAPNTGADSGALWSGKVLLGGSNDELISVPYIGIEVSTYNWTPLHHGPESYRYDDSNGDLLPLDARPFRPAEGDSPETYFAFRYGTYEFSIDLVGVDYTTDQFVYPPQHGSGSKAWLGSVRSEPIEGDGYMDFPMMEVVRFSQGRFVTFRSFANGTAIPSGRYRIFTRALRIFGDAANPKDWQLFLTDPFSIQLGDNPIPGQNATATTRAVTSTAAATVTETAPAITTSAIPATTIPVPVPVPGPTSTLTAPATPTGLSDAFTTLKLQRLREDTPYITDPEAWMELHVQISLPNPVPTGSVLSFGVPAEIVDIAADDQLSAPAGLAGTTSFDPETQLYTIELGDWTTWNKNMAGDFFLMCRFTPEFAATMKQGTYVVQFSTVGKVHEAVVYYAAVDRTAVYERQLTTPYDGTTLFTAEVEIPPALGPWNFVRLETSHSGDDDGFVCDRSGVLVGHEFDAENRIVKSTDVSVQAVDICNVKTFLAVYDGTMTGEDVLRFTLASIQGDRTSWTLNTNYLLDVQLSNGTLVLYDQRNLPFEKNTRLRNWSFNSFTGERASAPVW</sequence>
<dbReference type="Gene3D" id="3.40.50.200">
    <property type="entry name" value="Peptidase S8/S53 domain"/>
    <property type="match status" value="2"/>
</dbReference>
<dbReference type="PROSITE" id="PS00136">
    <property type="entry name" value="SUBTILASE_ASP"/>
    <property type="match status" value="1"/>
</dbReference>
<evidence type="ECO:0000259" key="11">
    <source>
        <dbReference type="Pfam" id="PF06280"/>
    </source>
</evidence>
<dbReference type="Pfam" id="PF06280">
    <property type="entry name" value="fn3_5"/>
    <property type="match status" value="1"/>
</dbReference>
<feature type="active site" description="Charge relay system" evidence="6 7">
    <location>
        <position position="510"/>
    </location>
</feature>
<dbReference type="GO" id="GO:0016020">
    <property type="term" value="C:membrane"/>
    <property type="evidence" value="ECO:0007669"/>
    <property type="project" value="InterPro"/>
</dbReference>